<dbReference type="GO" id="GO:0017154">
    <property type="term" value="F:semaphorin receptor activity"/>
    <property type="evidence" value="ECO:0007669"/>
    <property type="project" value="InterPro"/>
</dbReference>
<evidence type="ECO:0000313" key="28">
    <source>
        <dbReference type="Proteomes" id="UP000735302"/>
    </source>
</evidence>
<dbReference type="Proteomes" id="UP000735302">
    <property type="component" value="Unassembled WGS sequence"/>
</dbReference>
<evidence type="ECO:0000256" key="23">
    <source>
        <dbReference type="SAM" id="MobiDB-lite"/>
    </source>
</evidence>
<dbReference type="AlphaFoldDB" id="A0AAV4B9G8"/>
<keyword evidence="4" id="KW-0808">Transferase</keyword>
<keyword evidence="9" id="KW-0418">Kinase</keyword>
<dbReference type="SUPFAM" id="SSF56112">
    <property type="entry name" value="Protein kinase-like (PK-like)"/>
    <property type="match status" value="1"/>
</dbReference>
<keyword evidence="8 22" id="KW-0547">Nucleotide-binding</keyword>
<dbReference type="GO" id="GO:0030182">
    <property type="term" value="P:neuron differentiation"/>
    <property type="evidence" value="ECO:0007669"/>
    <property type="project" value="UniProtKB-ARBA"/>
</dbReference>
<feature type="domain" description="Protein kinase" evidence="25">
    <location>
        <begin position="980"/>
        <end position="1248"/>
    </location>
</feature>
<dbReference type="GO" id="GO:0048468">
    <property type="term" value="P:cell development"/>
    <property type="evidence" value="ECO:0007669"/>
    <property type="project" value="UniProtKB-ARBA"/>
</dbReference>
<dbReference type="PROSITE" id="PS50011">
    <property type="entry name" value="PROTEIN_KINASE_DOM"/>
    <property type="match status" value="1"/>
</dbReference>
<evidence type="ECO:0000259" key="25">
    <source>
        <dbReference type="PROSITE" id="PS50011"/>
    </source>
</evidence>
<evidence type="ECO:0000256" key="17">
    <source>
        <dbReference type="ARBA" id="ARBA00030820"/>
    </source>
</evidence>
<evidence type="ECO:0000256" key="9">
    <source>
        <dbReference type="ARBA" id="ARBA00022777"/>
    </source>
</evidence>
<keyword evidence="28" id="KW-1185">Reference proteome</keyword>
<evidence type="ECO:0000256" key="1">
    <source>
        <dbReference type="ARBA" id="ARBA00004251"/>
    </source>
</evidence>
<evidence type="ECO:0000256" key="14">
    <source>
        <dbReference type="ARBA" id="ARBA00023137"/>
    </source>
</evidence>
<dbReference type="InterPro" id="IPR001245">
    <property type="entry name" value="Ser-Thr/Tyr_kinase_cat_dom"/>
</dbReference>
<feature type="compositionally biased region" description="Polar residues" evidence="23">
    <location>
        <begin position="1239"/>
        <end position="1252"/>
    </location>
</feature>
<feature type="region of interest" description="Disordered" evidence="23">
    <location>
        <begin position="1239"/>
        <end position="1259"/>
    </location>
</feature>
<sequence length="1279" mass="139176">DHPPDFCASTAASKSYPSLEGTREVWSEPLITLPNVDVTSLTITNKFGQHLVYTGTKNGQILKLLLTSQMTEVQRIDLGIAESVVHLDTAPNENHIYALTASKVFLLSTDHCQKKNSCHSCVDGLDPLCGWCVQERACTTHQNCPDLSAFEPAWLAATASTCINITAIDPAIISYQGLEDGAAKAKLSLSVELADLAPATDFNLSCLYQSGNQFHSAPASIQSKRHVECPLPPRHGVSLNEKVFEPLSIHFAVRGHSIAERSVSVYDCKAYSSCTNCTKSQFGCSWCYASGTCEEKNSTCRFENGVSVPLITASSNCPKVSTESTSPGIVVHSGFSKQIALRAENLQPEQAVKLKCTFTRAGNKKTVPATVTSSTLTCDSAKFEFESENPYVLFGLVVSWGDLDLPLDNPMSIQVRVYKCKYMVTYCGQCLSMDKGYECGWCQGPCYTSGKCDGTCTLKTECNAGSNSSIAPWLDREATCPDPQITRFTPVSGPIKGTTVVKVNGINLGTTHADVEATVAGQPCIIQTEDAHQITGFECEVSQVENETKGNIKITVNDLYTTTSVSDFSFVDPEINLMTPLVGPKSGGTTLTLRGDHLDVGSETTVKMGGGSCEIVRTNQTAIECLIPAQPDKKTSVNVEVSFGGHRKVVPQSFVYSTDPSITMLDPLKSIVSGGTSITVTGDNLSLVQKPKFSVIYGGESFEETCKVMNVNVMQCLVPALSTTGNVSETSPLEAEYGFILGNVPGPRNLSSQSKFQPLLYYPDPQIQTFPEEEKTRLFQPNKKLDIKGRFHLVNELVASVQVYVGNALCDQVSTDDYVITCRPPQKIPPGTDSSGKALVAVHIGNMKSVAGYLQYNTPAKDNDKPIALGIILGVVLPMLFVVILLTVCVLRRHRKHKPDQDYIPDVLKDYEGTRGCEEDGIAEEEEGIGMSNIPVKVDLNGTTSNKDDTTPYINEILNKFEDPVLKQNVAMAIVSRNKLDLKDLVGKGHYGVIYKAVYTPSDTDKQKEIAAKILQAQTTDIHQFLQDVAKAKDLSHPHLLPVLGASLGPGEDPIVITPFMATEDLRSYIREPSKVLNLADLLVYCGQIADAMVYLESLRIAHGNLAARNCIVVEQQEESKPVAILLTDYAVAHSLFQHEFYVPSEGGTVSELVRWMAPELISAERTISSSTDVWSYGVVMWEVLTRGVEPYPNKTASEVVTLIQEGKRLPKPKGCPHDVYKIMSVCWTSEDQRPSFKHVSSSVEPYTNNPTPEGAAELQPLTEAVQVGDGEDYTNSLS</sequence>
<dbReference type="GO" id="GO:0004713">
    <property type="term" value="F:protein tyrosine kinase activity"/>
    <property type="evidence" value="ECO:0007669"/>
    <property type="project" value="UniProtKB-KW"/>
</dbReference>
<evidence type="ECO:0000256" key="11">
    <source>
        <dbReference type="ARBA" id="ARBA00022843"/>
    </source>
</evidence>
<evidence type="ECO:0000256" key="6">
    <source>
        <dbReference type="ARBA" id="ARBA00022729"/>
    </source>
</evidence>
<keyword evidence="27" id="KW-0675">Receptor</keyword>
<evidence type="ECO:0000256" key="15">
    <source>
        <dbReference type="ARBA" id="ARBA00023157"/>
    </source>
</evidence>
<dbReference type="InterPro" id="IPR016201">
    <property type="entry name" value="PSI"/>
</dbReference>
<dbReference type="Gene3D" id="2.130.10.10">
    <property type="entry name" value="YVTN repeat-like/Quinoprotein amine dehydrogenase"/>
    <property type="match status" value="1"/>
</dbReference>
<evidence type="ECO:0000256" key="8">
    <source>
        <dbReference type="ARBA" id="ARBA00022741"/>
    </source>
</evidence>
<keyword evidence="10 22" id="KW-0067">ATP-binding</keyword>
<evidence type="ECO:0000256" key="12">
    <source>
        <dbReference type="ARBA" id="ARBA00022989"/>
    </source>
</evidence>
<dbReference type="GO" id="GO:0002116">
    <property type="term" value="C:semaphorin receptor complex"/>
    <property type="evidence" value="ECO:0007669"/>
    <property type="project" value="TreeGrafter"/>
</dbReference>
<evidence type="ECO:0000256" key="10">
    <source>
        <dbReference type="ARBA" id="ARBA00022840"/>
    </source>
</evidence>
<evidence type="ECO:0000256" key="20">
    <source>
        <dbReference type="ARBA" id="ARBA00033136"/>
    </source>
</evidence>
<evidence type="ECO:0000256" key="2">
    <source>
        <dbReference type="ARBA" id="ARBA00010297"/>
    </source>
</evidence>
<dbReference type="Pfam" id="PF18020">
    <property type="entry name" value="TIG_2"/>
    <property type="match status" value="1"/>
</dbReference>
<dbReference type="InterPro" id="IPR002909">
    <property type="entry name" value="IPT_dom"/>
</dbReference>
<dbReference type="Gene3D" id="1.10.510.10">
    <property type="entry name" value="Transferase(Phosphotransferase) domain 1"/>
    <property type="match status" value="1"/>
</dbReference>
<keyword evidence="16" id="KW-0325">Glycoprotein</keyword>
<dbReference type="Pfam" id="PF07714">
    <property type="entry name" value="PK_Tyr_Ser-Thr"/>
    <property type="match status" value="1"/>
</dbReference>
<feature type="domain" description="Sema" evidence="26">
    <location>
        <begin position="1"/>
        <end position="109"/>
    </location>
</feature>
<dbReference type="SUPFAM" id="SSF103575">
    <property type="entry name" value="Plexin repeat"/>
    <property type="match status" value="1"/>
</dbReference>
<comment type="similarity">
    <text evidence="2">Belongs to the plexin family.</text>
</comment>
<reference evidence="27 28" key="1">
    <citation type="journal article" date="2021" name="Elife">
        <title>Chloroplast acquisition without the gene transfer in kleptoplastic sea slugs, Plakobranchus ocellatus.</title>
        <authorList>
            <person name="Maeda T."/>
            <person name="Takahashi S."/>
            <person name="Yoshida T."/>
            <person name="Shimamura S."/>
            <person name="Takaki Y."/>
            <person name="Nagai Y."/>
            <person name="Toyoda A."/>
            <person name="Suzuki Y."/>
            <person name="Arimoto A."/>
            <person name="Ishii H."/>
            <person name="Satoh N."/>
            <person name="Nishiyama T."/>
            <person name="Hasebe M."/>
            <person name="Maruyama T."/>
            <person name="Minagawa J."/>
            <person name="Obokata J."/>
            <person name="Shigenobu S."/>
        </authorList>
    </citation>
    <scope>NUCLEOTIDE SEQUENCE [LARGE SCALE GENOMIC DNA]</scope>
</reference>
<dbReference type="InterPro" id="IPR041362">
    <property type="entry name" value="TIG2_plexin"/>
</dbReference>
<dbReference type="PROSITE" id="PS51004">
    <property type="entry name" value="SEMA"/>
    <property type="match status" value="1"/>
</dbReference>
<evidence type="ECO:0000256" key="22">
    <source>
        <dbReference type="PROSITE-ProRule" id="PRU10141"/>
    </source>
</evidence>
<feature type="transmembrane region" description="Helical" evidence="24">
    <location>
        <begin position="867"/>
        <end position="891"/>
    </location>
</feature>
<dbReference type="GO" id="GO:0005886">
    <property type="term" value="C:plasma membrane"/>
    <property type="evidence" value="ECO:0007669"/>
    <property type="project" value="UniProtKB-SubCell"/>
</dbReference>
<dbReference type="SMART" id="SM00423">
    <property type="entry name" value="PSI"/>
    <property type="match status" value="3"/>
</dbReference>
<dbReference type="Pfam" id="PF01437">
    <property type="entry name" value="PSI"/>
    <property type="match status" value="2"/>
</dbReference>
<evidence type="ECO:0000256" key="19">
    <source>
        <dbReference type="ARBA" id="ARBA00033117"/>
    </source>
</evidence>
<organism evidence="27 28">
    <name type="scientific">Plakobranchus ocellatus</name>
    <dbReference type="NCBI Taxonomy" id="259542"/>
    <lineage>
        <taxon>Eukaryota</taxon>
        <taxon>Metazoa</taxon>
        <taxon>Spiralia</taxon>
        <taxon>Lophotrochozoa</taxon>
        <taxon>Mollusca</taxon>
        <taxon>Gastropoda</taxon>
        <taxon>Heterobranchia</taxon>
        <taxon>Euthyneura</taxon>
        <taxon>Panpulmonata</taxon>
        <taxon>Sacoglossa</taxon>
        <taxon>Placobranchoidea</taxon>
        <taxon>Plakobranchidae</taxon>
        <taxon>Plakobranchus</taxon>
    </lineage>
</organism>
<dbReference type="SUPFAM" id="SSF101912">
    <property type="entry name" value="Sema domain"/>
    <property type="match status" value="1"/>
</dbReference>
<keyword evidence="7" id="KW-0677">Repeat</keyword>
<evidence type="ECO:0000256" key="7">
    <source>
        <dbReference type="ARBA" id="ARBA00022737"/>
    </source>
</evidence>
<protein>
    <recommendedName>
        <fullName evidence="3">Hepatocyte growth factor receptor</fullName>
    </recommendedName>
    <alternativeName>
        <fullName evidence="20">HGF/SF receptor</fullName>
    </alternativeName>
    <alternativeName>
        <fullName evidence="19">Proto-oncogene c-Met</fullName>
    </alternativeName>
    <alternativeName>
        <fullName evidence="17">Scatter factor receptor</fullName>
    </alternativeName>
    <alternativeName>
        <fullName evidence="18">Tyrosine-protein kinase Met</fullName>
    </alternativeName>
</protein>
<dbReference type="InterPro" id="IPR013783">
    <property type="entry name" value="Ig-like_fold"/>
</dbReference>
<dbReference type="PANTHER" id="PTHR22625:SF70">
    <property type="entry name" value="PLEXIN A, ISOFORM A"/>
    <property type="match status" value="1"/>
</dbReference>
<dbReference type="PANTHER" id="PTHR22625">
    <property type="entry name" value="PLEXIN"/>
    <property type="match status" value="1"/>
</dbReference>
<dbReference type="SMART" id="SM00429">
    <property type="entry name" value="IPT"/>
    <property type="match status" value="3"/>
</dbReference>
<dbReference type="InterPro" id="IPR002165">
    <property type="entry name" value="Plexin_repeat"/>
</dbReference>
<keyword evidence="12 24" id="KW-1133">Transmembrane helix</keyword>
<dbReference type="EMBL" id="BLXT01004610">
    <property type="protein sequence ID" value="GFO15466.1"/>
    <property type="molecule type" value="Genomic_DNA"/>
</dbReference>
<feature type="binding site" evidence="22">
    <location>
        <position position="1013"/>
    </location>
    <ligand>
        <name>ATP</name>
        <dbReference type="ChEBI" id="CHEBI:30616"/>
    </ligand>
</feature>
<dbReference type="InterPro" id="IPR036352">
    <property type="entry name" value="Semap_dom_sf"/>
</dbReference>
<evidence type="ECO:0000313" key="27">
    <source>
        <dbReference type="EMBL" id="GFO15466.1"/>
    </source>
</evidence>
<evidence type="ECO:0000256" key="24">
    <source>
        <dbReference type="SAM" id="Phobius"/>
    </source>
</evidence>
<evidence type="ECO:0000256" key="3">
    <source>
        <dbReference type="ARBA" id="ARBA00019839"/>
    </source>
</evidence>
<keyword evidence="14" id="KW-0829">Tyrosine-protein kinase</keyword>
<evidence type="ECO:0000256" key="21">
    <source>
        <dbReference type="PROSITE-ProRule" id="PRU00352"/>
    </source>
</evidence>
<dbReference type="PROSITE" id="PS00107">
    <property type="entry name" value="PROTEIN_KINASE_ATP"/>
    <property type="match status" value="1"/>
</dbReference>
<evidence type="ECO:0000256" key="13">
    <source>
        <dbReference type="ARBA" id="ARBA00023136"/>
    </source>
</evidence>
<dbReference type="Gene3D" id="2.60.40.10">
    <property type="entry name" value="Immunoglobulins"/>
    <property type="match status" value="5"/>
</dbReference>
<dbReference type="GO" id="GO:0005524">
    <property type="term" value="F:ATP binding"/>
    <property type="evidence" value="ECO:0007669"/>
    <property type="project" value="UniProtKB-UniRule"/>
</dbReference>
<dbReference type="PRINTS" id="PR00109">
    <property type="entry name" value="TYRKINASE"/>
</dbReference>
<dbReference type="FunFam" id="1.10.510.10:FF:001512">
    <property type="entry name" value="Receptor tyrosine-protein kinase erbB-2"/>
    <property type="match status" value="1"/>
</dbReference>
<dbReference type="SUPFAM" id="SSF81296">
    <property type="entry name" value="E set domains"/>
    <property type="match status" value="3"/>
</dbReference>
<evidence type="ECO:0000256" key="4">
    <source>
        <dbReference type="ARBA" id="ARBA00022679"/>
    </source>
</evidence>
<evidence type="ECO:0000259" key="26">
    <source>
        <dbReference type="PROSITE" id="PS51004"/>
    </source>
</evidence>
<comment type="subcellular location">
    <subcellularLocation>
        <location evidence="1">Cell membrane</location>
        <topology evidence="1">Single-pass type I membrane protein</topology>
    </subcellularLocation>
</comment>
<keyword evidence="6" id="KW-0732">Signal</keyword>
<dbReference type="InterPro" id="IPR031148">
    <property type="entry name" value="Plexin"/>
</dbReference>
<comment type="caution">
    <text evidence="27">The sequence shown here is derived from an EMBL/GenBank/DDBJ whole genome shotgun (WGS) entry which is preliminary data.</text>
</comment>
<dbReference type="InterPro" id="IPR017441">
    <property type="entry name" value="Protein_kinase_ATP_BS"/>
</dbReference>
<feature type="non-terminal residue" evidence="27">
    <location>
        <position position="1"/>
    </location>
</feature>
<comment type="caution">
    <text evidence="21">Lacks conserved residue(s) required for the propagation of feature annotation.</text>
</comment>
<dbReference type="GO" id="GO:0030334">
    <property type="term" value="P:regulation of cell migration"/>
    <property type="evidence" value="ECO:0007669"/>
    <property type="project" value="TreeGrafter"/>
</dbReference>
<dbReference type="InterPro" id="IPR014756">
    <property type="entry name" value="Ig_E-set"/>
</dbReference>
<dbReference type="InterPro" id="IPR001627">
    <property type="entry name" value="Semap_dom"/>
</dbReference>
<keyword evidence="13 24" id="KW-0472">Membrane</keyword>
<evidence type="ECO:0000256" key="16">
    <source>
        <dbReference type="ARBA" id="ARBA00023180"/>
    </source>
</evidence>
<name>A0AAV4B9G8_9GAST</name>
<keyword evidence="15" id="KW-1015">Disulfide bond</keyword>
<dbReference type="GO" id="GO:0050793">
    <property type="term" value="P:regulation of developmental process"/>
    <property type="evidence" value="ECO:0007669"/>
    <property type="project" value="UniProtKB-ARBA"/>
</dbReference>
<gene>
    <name evidence="27" type="ORF">PoB_004197100</name>
</gene>
<dbReference type="InterPro" id="IPR000719">
    <property type="entry name" value="Prot_kinase_dom"/>
</dbReference>
<evidence type="ECO:0000256" key="18">
    <source>
        <dbReference type="ARBA" id="ARBA00033031"/>
    </source>
</evidence>
<accession>A0AAV4B9G8</accession>
<keyword evidence="5 24" id="KW-0812">Transmembrane</keyword>
<dbReference type="Pfam" id="PF01833">
    <property type="entry name" value="TIG"/>
    <property type="match status" value="3"/>
</dbReference>
<proteinExistence type="inferred from homology"/>
<evidence type="ECO:0000256" key="5">
    <source>
        <dbReference type="ARBA" id="ARBA00022692"/>
    </source>
</evidence>
<dbReference type="InterPro" id="IPR015943">
    <property type="entry name" value="WD40/YVTN_repeat-like_dom_sf"/>
</dbReference>
<keyword evidence="11" id="KW-0832">Ubl conjugation</keyword>
<dbReference type="InterPro" id="IPR011009">
    <property type="entry name" value="Kinase-like_dom_sf"/>
</dbReference>